<dbReference type="OrthoDB" id="598235at2759"/>
<dbReference type="EMBL" id="JACGCM010000121">
    <property type="protein sequence ID" value="KAF6176096.1"/>
    <property type="molecule type" value="Genomic_DNA"/>
</dbReference>
<dbReference type="AlphaFoldDB" id="A0A7J7P9K9"/>
<dbReference type="FunFam" id="1.10.10.10:FF:000322">
    <property type="entry name" value="Probable disease resistance protein At1g63360"/>
    <property type="match status" value="1"/>
</dbReference>
<evidence type="ECO:0000259" key="3">
    <source>
        <dbReference type="Pfam" id="PF23559"/>
    </source>
</evidence>
<comment type="caution">
    <text evidence="4">The sequence shown here is derived from an EMBL/GenBank/DDBJ whole genome shotgun (WGS) entry which is preliminary data.</text>
</comment>
<dbReference type="InterPro" id="IPR058922">
    <property type="entry name" value="WHD_DRP"/>
</dbReference>
<evidence type="ECO:0000256" key="2">
    <source>
        <dbReference type="ARBA" id="ARBA00022821"/>
    </source>
</evidence>
<evidence type="ECO:0000313" key="4">
    <source>
        <dbReference type="EMBL" id="KAF6176096.1"/>
    </source>
</evidence>
<dbReference type="GO" id="GO:0098542">
    <property type="term" value="P:defense response to other organism"/>
    <property type="evidence" value="ECO:0007669"/>
    <property type="project" value="TreeGrafter"/>
</dbReference>
<dbReference type="Pfam" id="PF23559">
    <property type="entry name" value="WHD_DRP"/>
    <property type="match status" value="1"/>
</dbReference>
<protein>
    <recommendedName>
        <fullName evidence="3">Disease resistance protein winged helix domain-containing protein</fullName>
    </recommendedName>
</protein>
<reference evidence="4 5" key="1">
    <citation type="journal article" date="2020" name="IScience">
        <title>Genome Sequencing of the Endangered Kingdonia uniflora (Circaeasteraceae, Ranunculales) Reveals Potential Mechanisms of Evolutionary Specialization.</title>
        <authorList>
            <person name="Sun Y."/>
            <person name="Deng T."/>
            <person name="Zhang A."/>
            <person name="Moore M.J."/>
            <person name="Landis J.B."/>
            <person name="Lin N."/>
            <person name="Zhang H."/>
            <person name="Zhang X."/>
            <person name="Huang J."/>
            <person name="Zhang X."/>
            <person name="Sun H."/>
            <person name="Wang H."/>
        </authorList>
    </citation>
    <scope>NUCLEOTIDE SEQUENCE [LARGE SCALE GENOMIC DNA]</scope>
    <source>
        <strain evidence="4">TB1705</strain>
        <tissue evidence="4">Leaf</tissue>
    </source>
</reference>
<dbReference type="InterPro" id="IPR036388">
    <property type="entry name" value="WH-like_DNA-bd_sf"/>
</dbReference>
<dbReference type="InterPro" id="IPR044974">
    <property type="entry name" value="Disease_R_plants"/>
</dbReference>
<keyword evidence="2" id="KW-0611">Plant defense</keyword>
<dbReference type="PANTHER" id="PTHR23155">
    <property type="entry name" value="DISEASE RESISTANCE PROTEIN RP"/>
    <property type="match status" value="1"/>
</dbReference>
<sequence length="258" mass="29592">MDVAELKTEIYDLKDRRKEVALNADPVSPHELQPLSDADSWALFSNKILALSYSDLPFYLKPCFLYLGLFPEDSSISARKLSKIWVAEGFVIQHGDELAEDIADEYLEELADRCMVRVSKRKPTGIQRCRIHNLLRDLSISKAKEVKFLHIRTGINSTSAALPLTSARRLAFHPIADHIIPGPPYQHVHSAFYFCPLKRHDLDRIFQYTIVYGMFGVLDLRYLGDLDVESYPILPDAVGKLIHLRYLYSSEEIHVIHR</sequence>
<gene>
    <name evidence="4" type="ORF">GIB67_000190</name>
</gene>
<dbReference type="Gene3D" id="1.10.10.10">
    <property type="entry name" value="Winged helix-like DNA-binding domain superfamily/Winged helix DNA-binding domain"/>
    <property type="match status" value="1"/>
</dbReference>
<keyword evidence="1" id="KW-0677">Repeat</keyword>
<keyword evidence="5" id="KW-1185">Reference proteome</keyword>
<accession>A0A7J7P9K9</accession>
<proteinExistence type="predicted"/>
<feature type="domain" description="Disease resistance protein winged helix" evidence="3">
    <location>
        <begin position="69"/>
        <end position="138"/>
    </location>
</feature>
<name>A0A7J7P9K9_9MAGN</name>
<dbReference type="Proteomes" id="UP000541444">
    <property type="component" value="Unassembled WGS sequence"/>
</dbReference>
<evidence type="ECO:0000313" key="5">
    <source>
        <dbReference type="Proteomes" id="UP000541444"/>
    </source>
</evidence>
<evidence type="ECO:0000256" key="1">
    <source>
        <dbReference type="ARBA" id="ARBA00022737"/>
    </source>
</evidence>
<organism evidence="4 5">
    <name type="scientific">Kingdonia uniflora</name>
    <dbReference type="NCBI Taxonomy" id="39325"/>
    <lineage>
        <taxon>Eukaryota</taxon>
        <taxon>Viridiplantae</taxon>
        <taxon>Streptophyta</taxon>
        <taxon>Embryophyta</taxon>
        <taxon>Tracheophyta</taxon>
        <taxon>Spermatophyta</taxon>
        <taxon>Magnoliopsida</taxon>
        <taxon>Ranunculales</taxon>
        <taxon>Circaeasteraceae</taxon>
        <taxon>Kingdonia</taxon>
    </lineage>
</organism>
<dbReference type="PANTHER" id="PTHR23155:SF1193">
    <property type="entry name" value="DISEASE RESISTANCE PROTEIN RPP13-RELATED"/>
    <property type="match status" value="1"/>
</dbReference>